<dbReference type="FunFam" id="3.40.50.720:FF:000084">
    <property type="entry name" value="Short-chain dehydrogenase reductase"/>
    <property type="match status" value="1"/>
</dbReference>
<dbReference type="Pfam" id="PF00106">
    <property type="entry name" value="adh_short"/>
    <property type="match status" value="1"/>
</dbReference>
<dbReference type="SUPFAM" id="SSF51735">
    <property type="entry name" value="NAD(P)-binding Rossmann-fold domains"/>
    <property type="match status" value="1"/>
</dbReference>
<dbReference type="PANTHER" id="PTHR44196:SF1">
    <property type="entry name" value="DEHYDROGENASE_REDUCTASE SDR FAMILY MEMBER 7B"/>
    <property type="match status" value="1"/>
</dbReference>
<comment type="caution">
    <text evidence="4">The sequence shown here is derived from an EMBL/GenBank/DDBJ whole genome shotgun (WGS) entry which is preliminary data.</text>
</comment>
<dbReference type="CDD" id="cd05233">
    <property type="entry name" value="SDR_c"/>
    <property type="match status" value="1"/>
</dbReference>
<dbReference type="PIRSF" id="PIRSF000126">
    <property type="entry name" value="11-beta-HSD1"/>
    <property type="match status" value="1"/>
</dbReference>
<keyword evidence="2" id="KW-0560">Oxidoreductase</keyword>
<evidence type="ECO:0000256" key="2">
    <source>
        <dbReference type="ARBA" id="ARBA00023002"/>
    </source>
</evidence>
<accession>A0A495S7D0</accession>
<dbReference type="InterPro" id="IPR020904">
    <property type="entry name" value="Sc_DH/Rdtase_CS"/>
</dbReference>
<dbReference type="PRINTS" id="PR00080">
    <property type="entry name" value="SDRFAMILY"/>
</dbReference>
<comment type="similarity">
    <text evidence="1 3">Belongs to the short-chain dehydrogenases/reductases (SDR) family.</text>
</comment>
<name>A0A495S7D0_9FLAO</name>
<gene>
    <name evidence="4" type="ORF">BC952_1220</name>
</gene>
<dbReference type="AlphaFoldDB" id="A0A495S7D0"/>
<organism evidence="4 5">
    <name type="scientific">Flavobacterium limicola</name>
    <dbReference type="NCBI Taxonomy" id="180441"/>
    <lineage>
        <taxon>Bacteria</taxon>
        <taxon>Pseudomonadati</taxon>
        <taxon>Bacteroidota</taxon>
        <taxon>Flavobacteriia</taxon>
        <taxon>Flavobacteriales</taxon>
        <taxon>Flavobacteriaceae</taxon>
        <taxon>Flavobacterium</taxon>
    </lineage>
</organism>
<dbReference type="GO" id="GO:0016491">
    <property type="term" value="F:oxidoreductase activity"/>
    <property type="evidence" value="ECO:0007669"/>
    <property type="project" value="UniProtKB-KW"/>
</dbReference>
<evidence type="ECO:0000313" key="4">
    <source>
        <dbReference type="EMBL" id="RKS95530.1"/>
    </source>
</evidence>
<evidence type="ECO:0000313" key="5">
    <source>
        <dbReference type="Proteomes" id="UP000280091"/>
    </source>
</evidence>
<dbReference type="Proteomes" id="UP000280091">
    <property type="component" value="Unassembled WGS sequence"/>
</dbReference>
<sequence>MAQIIYKMTDLKNKNALITGAGKGIGKAIALALAKEGVNVILVARTQEEIDSVAAKVRSLRVKALAITADVADINSVNAAVDKALAEFGTIDILINNAGIAAFGKFLELEPTDWERIIQVNLMGTYYVTRAVLPNMIERQTGDIINISSTAGLSGNALTSAYSASKFAVLGLTESLMQEVRKHNIRVTALTPSTVATDMAKELKLTDGNPETVMQAEDMAELIIAQLKLNRRVFIKNSSIWSTNP</sequence>
<dbReference type="InterPro" id="IPR002347">
    <property type="entry name" value="SDR_fam"/>
</dbReference>
<dbReference type="PRINTS" id="PR00081">
    <property type="entry name" value="GDHRDH"/>
</dbReference>
<keyword evidence="5" id="KW-1185">Reference proteome</keyword>
<evidence type="ECO:0000256" key="1">
    <source>
        <dbReference type="ARBA" id="ARBA00006484"/>
    </source>
</evidence>
<dbReference type="PANTHER" id="PTHR44196">
    <property type="entry name" value="DEHYDROGENASE/REDUCTASE SDR FAMILY MEMBER 7B"/>
    <property type="match status" value="1"/>
</dbReference>
<dbReference type="GO" id="GO:0016020">
    <property type="term" value="C:membrane"/>
    <property type="evidence" value="ECO:0007669"/>
    <property type="project" value="TreeGrafter"/>
</dbReference>
<evidence type="ECO:0000256" key="3">
    <source>
        <dbReference type="RuleBase" id="RU000363"/>
    </source>
</evidence>
<dbReference type="EMBL" id="RBXA01000001">
    <property type="protein sequence ID" value="RKS95530.1"/>
    <property type="molecule type" value="Genomic_DNA"/>
</dbReference>
<reference evidence="4 5" key="1">
    <citation type="submission" date="2018-10" db="EMBL/GenBank/DDBJ databases">
        <title>Genomic Encyclopedia of Archaeal and Bacterial Type Strains, Phase II (KMG-II): from individual species to whole genera.</title>
        <authorList>
            <person name="Goeker M."/>
        </authorList>
    </citation>
    <scope>NUCLEOTIDE SEQUENCE [LARGE SCALE GENOMIC DNA]</scope>
    <source>
        <strain evidence="4 5">DSM 15094</strain>
    </source>
</reference>
<dbReference type="PROSITE" id="PS00061">
    <property type="entry name" value="ADH_SHORT"/>
    <property type="match status" value="1"/>
</dbReference>
<proteinExistence type="inferred from homology"/>
<protein>
    <submittedName>
        <fullName evidence="4">3-oxoacyl-[acyl-carrier protein] reductase</fullName>
    </submittedName>
</protein>
<dbReference type="InterPro" id="IPR036291">
    <property type="entry name" value="NAD(P)-bd_dom_sf"/>
</dbReference>
<dbReference type="NCBIfam" id="NF005806">
    <property type="entry name" value="PRK07666.1"/>
    <property type="match status" value="1"/>
</dbReference>
<dbReference type="Gene3D" id="3.40.50.720">
    <property type="entry name" value="NAD(P)-binding Rossmann-like Domain"/>
    <property type="match status" value="1"/>
</dbReference>